<feature type="region of interest" description="Disordered" evidence="5">
    <location>
        <begin position="184"/>
        <end position="251"/>
    </location>
</feature>
<dbReference type="Proteomes" id="UP000248330">
    <property type="component" value="Unassembled WGS sequence"/>
</dbReference>
<dbReference type="GO" id="GO:0030001">
    <property type="term" value="P:metal ion transport"/>
    <property type="evidence" value="ECO:0007669"/>
    <property type="project" value="TreeGrafter"/>
</dbReference>
<evidence type="ECO:0000259" key="7">
    <source>
        <dbReference type="Pfam" id="PF03160"/>
    </source>
</evidence>
<comment type="caution">
    <text evidence="9">The sequence shown here is derived from an EMBL/GenBank/DDBJ whole genome shotgun (WGS) entry which is preliminary data.</text>
</comment>
<proteinExistence type="predicted"/>
<evidence type="ECO:0000256" key="3">
    <source>
        <dbReference type="ARBA" id="ARBA00022837"/>
    </source>
</evidence>
<protein>
    <submittedName>
        <fullName evidence="9">Calx-beta domain-containing protein</fullName>
    </submittedName>
</protein>
<dbReference type="InterPro" id="IPR038081">
    <property type="entry name" value="CalX-like_sf"/>
</dbReference>
<evidence type="ECO:0000256" key="2">
    <source>
        <dbReference type="ARBA" id="ARBA00022737"/>
    </source>
</evidence>
<dbReference type="InterPro" id="IPR003644">
    <property type="entry name" value="Calx_beta"/>
</dbReference>
<evidence type="ECO:0000256" key="4">
    <source>
        <dbReference type="ARBA" id="ARBA00023065"/>
    </source>
</evidence>
<feature type="signal peptide" evidence="6">
    <location>
        <begin position="1"/>
        <end position="24"/>
    </location>
</feature>
<dbReference type="AlphaFoldDB" id="A0A318EEK2"/>
<keyword evidence="2" id="KW-0677">Repeat</keyword>
<keyword evidence="10" id="KW-1185">Reference proteome</keyword>
<sequence>MMISGPMYAVARRGSAWFLALAVAACGGGGGSSPAPALSLDDADAVSEALLEKVTVGAVSAQLLPGDPPAESADPDRPVIVSEAAPFAQPGQTVSLDLQLTSSSAINGIFAKVPGAESFFEAVFEEPLGKGASGKLDIAVIFSVSIPLEIRQSGQLCFDLSARNINGRVSSPLRICIPINVPGASPQPSPTATATPTASPQPTSTPTASPTATPTATPTMTPGPSATPTPTASATPTPSPSPTPTPSPGVTTVAFADAAQTAVESAGVVNVGLTVNPVSSEDISLPFTVSGTATAGDRTVTASPLVIPAGTSNATISVSLIDDDGAEGDETVIITLSAPSGGAQLGSPSVHTLTIDDDEGDPAPQGTIFVIDDTYRLIRFNAGSPGTATFLDIQGIEATLPDNSSPLILSMDFRPATSELYVYTSDRRFYRLDTATATATLIASTPVTVTTDELLGLDFNPCADVLRAIGAEGENYRLTPSIALIARDTDLAYAAGDPNESAGTPGVNAIGYDDCSQGVTTLFGIDTTFDALVRVGSVDGTPVSPNTGQLNTVGELSFSLGGAGQVPLDIDRQNGAAYTTDQSGSQTSLLRVNLATGALTNLGQIGNGSSDVRVQALAVQP</sequence>
<keyword evidence="4" id="KW-0406">Ion transport</keyword>
<dbReference type="PANTHER" id="PTHR11878:SF65">
    <property type="entry name" value="NA_CA-EXCHANGE PROTEIN, ISOFORM G"/>
    <property type="match status" value="1"/>
</dbReference>
<name>A0A318EEK2_9GAMM</name>
<gene>
    <name evidence="9" type="ORF">C8D93_101241</name>
</gene>
<feature type="domain" description="DUF4394" evidence="8">
    <location>
        <begin position="376"/>
        <end position="610"/>
    </location>
</feature>
<dbReference type="Gene3D" id="2.60.40.2030">
    <property type="match status" value="1"/>
</dbReference>
<evidence type="ECO:0000256" key="6">
    <source>
        <dbReference type="SAM" id="SignalP"/>
    </source>
</evidence>
<dbReference type="InterPro" id="IPR025507">
    <property type="entry name" value="DUF4394"/>
</dbReference>
<dbReference type="SUPFAM" id="SSF141072">
    <property type="entry name" value="CalX-like"/>
    <property type="match status" value="1"/>
</dbReference>
<feature type="compositionally biased region" description="Low complexity" evidence="5">
    <location>
        <begin position="184"/>
        <end position="236"/>
    </location>
</feature>
<keyword evidence="1 6" id="KW-0732">Signal</keyword>
<keyword evidence="3" id="KW-0106">Calcium</keyword>
<evidence type="ECO:0000256" key="5">
    <source>
        <dbReference type="SAM" id="MobiDB-lite"/>
    </source>
</evidence>
<evidence type="ECO:0000256" key="1">
    <source>
        <dbReference type="ARBA" id="ARBA00022729"/>
    </source>
</evidence>
<evidence type="ECO:0000313" key="10">
    <source>
        <dbReference type="Proteomes" id="UP000248330"/>
    </source>
</evidence>
<dbReference type="PANTHER" id="PTHR11878">
    <property type="entry name" value="SODIUM/CALCIUM EXCHANGER"/>
    <property type="match status" value="1"/>
</dbReference>
<keyword evidence="4" id="KW-0813">Transport</keyword>
<dbReference type="EMBL" id="QICN01000001">
    <property type="protein sequence ID" value="PXV71197.1"/>
    <property type="molecule type" value="Genomic_DNA"/>
</dbReference>
<dbReference type="Pfam" id="PF14339">
    <property type="entry name" value="DUF4394"/>
    <property type="match status" value="1"/>
</dbReference>
<dbReference type="GO" id="GO:0007154">
    <property type="term" value="P:cell communication"/>
    <property type="evidence" value="ECO:0007669"/>
    <property type="project" value="InterPro"/>
</dbReference>
<organism evidence="9 10">
    <name type="scientific">Sinimarinibacterium flocculans</name>
    <dbReference type="NCBI Taxonomy" id="985250"/>
    <lineage>
        <taxon>Bacteria</taxon>
        <taxon>Pseudomonadati</taxon>
        <taxon>Pseudomonadota</taxon>
        <taxon>Gammaproteobacteria</taxon>
        <taxon>Nevskiales</taxon>
        <taxon>Nevskiaceae</taxon>
        <taxon>Sinimarinibacterium</taxon>
    </lineage>
</organism>
<dbReference type="InterPro" id="IPR051171">
    <property type="entry name" value="CaCA"/>
</dbReference>
<dbReference type="GO" id="GO:0016020">
    <property type="term" value="C:membrane"/>
    <property type="evidence" value="ECO:0007669"/>
    <property type="project" value="InterPro"/>
</dbReference>
<feature type="compositionally biased region" description="Pro residues" evidence="5">
    <location>
        <begin position="237"/>
        <end position="247"/>
    </location>
</feature>
<feature type="chain" id="PRO_5016256126" evidence="6">
    <location>
        <begin position="25"/>
        <end position="621"/>
    </location>
</feature>
<accession>A0A318EEK2</accession>
<evidence type="ECO:0000259" key="8">
    <source>
        <dbReference type="Pfam" id="PF14339"/>
    </source>
</evidence>
<reference evidence="9 10" key="1">
    <citation type="submission" date="2018-04" db="EMBL/GenBank/DDBJ databases">
        <title>Genomic Encyclopedia of Type Strains, Phase IV (KMG-IV): sequencing the most valuable type-strain genomes for metagenomic binning, comparative biology and taxonomic classification.</title>
        <authorList>
            <person name="Goeker M."/>
        </authorList>
    </citation>
    <scope>NUCLEOTIDE SEQUENCE [LARGE SCALE GENOMIC DNA]</scope>
    <source>
        <strain evidence="9 10">DSM 104150</strain>
    </source>
</reference>
<evidence type="ECO:0000313" key="9">
    <source>
        <dbReference type="EMBL" id="PXV71197.1"/>
    </source>
</evidence>
<dbReference type="Pfam" id="PF03160">
    <property type="entry name" value="Calx-beta"/>
    <property type="match status" value="1"/>
</dbReference>
<feature type="domain" description="Calx-beta" evidence="7">
    <location>
        <begin position="251"/>
        <end position="358"/>
    </location>
</feature>